<reference evidence="1 2" key="1">
    <citation type="journal article" date="2019" name="Int. J. Syst. Evol. Microbiol.">
        <title>The Global Catalogue of Microorganisms (GCM) 10K type strain sequencing project: providing services to taxonomists for standard genome sequencing and annotation.</title>
        <authorList>
            <consortium name="The Broad Institute Genomics Platform"/>
            <consortium name="The Broad Institute Genome Sequencing Center for Infectious Disease"/>
            <person name="Wu L."/>
            <person name="Ma J."/>
        </authorList>
    </citation>
    <scope>NUCLEOTIDE SEQUENCE [LARGE SCALE GENOMIC DNA]</scope>
    <source>
        <strain evidence="1 2">JCM 4565</strain>
    </source>
</reference>
<organism evidence="1 2">
    <name type="scientific">Streptomyces blastmyceticus</name>
    <dbReference type="NCBI Taxonomy" id="68180"/>
    <lineage>
        <taxon>Bacteria</taxon>
        <taxon>Bacillati</taxon>
        <taxon>Actinomycetota</taxon>
        <taxon>Actinomycetes</taxon>
        <taxon>Kitasatosporales</taxon>
        <taxon>Streptomycetaceae</taxon>
        <taxon>Streptomyces</taxon>
    </lineage>
</organism>
<evidence type="ECO:0000313" key="1">
    <source>
        <dbReference type="EMBL" id="GAA0374345.1"/>
    </source>
</evidence>
<dbReference type="Proteomes" id="UP001500063">
    <property type="component" value="Unassembled WGS sequence"/>
</dbReference>
<keyword evidence="2" id="KW-1185">Reference proteome</keyword>
<dbReference type="EMBL" id="BAAABW010000031">
    <property type="protein sequence ID" value="GAA0374345.1"/>
    <property type="molecule type" value="Genomic_DNA"/>
</dbReference>
<proteinExistence type="predicted"/>
<comment type="caution">
    <text evidence="1">The sequence shown here is derived from an EMBL/GenBank/DDBJ whole genome shotgun (WGS) entry which is preliminary data.</text>
</comment>
<protein>
    <submittedName>
        <fullName evidence="1">Uncharacterized protein</fullName>
    </submittedName>
</protein>
<gene>
    <name evidence="1" type="ORF">GCM10010319_61110</name>
</gene>
<name>A0ABN0XVY5_9ACTN</name>
<accession>A0ABN0XVY5</accession>
<evidence type="ECO:0000313" key="2">
    <source>
        <dbReference type="Proteomes" id="UP001500063"/>
    </source>
</evidence>
<sequence>MAAAAAVSHGGAMEHELRAEYVDGGSPGAAVKTWHVVRQEGVTAMCGRELSPAAAVRSADDWGTPGLDLCHSCGALYLREAP</sequence>